<feature type="region of interest" description="Disordered" evidence="1">
    <location>
        <begin position="71"/>
        <end position="98"/>
    </location>
</feature>
<proteinExistence type="predicted"/>
<reference evidence="2" key="1">
    <citation type="journal article" date="2014" name="Nat. Commun.">
        <title>Multiple recent horizontal transfers of a large genomic region in cheese making fungi.</title>
        <authorList>
            <person name="Cheeseman K."/>
            <person name="Ropars J."/>
            <person name="Renault P."/>
            <person name="Dupont J."/>
            <person name="Gouzy J."/>
            <person name="Branca A."/>
            <person name="Abraham A.L."/>
            <person name="Ceppi M."/>
            <person name="Conseiller E."/>
            <person name="Debuchy R."/>
            <person name="Malagnac F."/>
            <person name="Goarin A."/>
            <person name="Silar P."/>
            <person name="Lacoste S."/>
            <person name="Sallet E."/>
            <person name="Bensimon A."/>
            <person name="Giraud T."/>
            <person name="Brygoo Y."/>
        </authorList>
    </citation>
    <scope>NUCLEOTIDE SEQUENCE [LARGE SCALE GENOMIC DNA]</scope>
    <source>
        <strain evidence="2">FM164</strain>
    </source>
</reference>
<gene>
    <name evidence="2" type="ORF">PROQFM164_S05g000773</name>
</gene>
<feature type="compositionally biased region" description="Polar residues" evidence="1">
    <location>
        <begin position="71"/>
        <end position="92"/>
    </location>
</feature>
<accession>W6QKJ2</accession>
<dbReference type="AlphaFoldDB" id="W6QKJ2"/>
<evidence type="ECO:0000256" key="1">
    <source>
        <dbReference type="SAM" id="MobiDB-lite"/>
    </source>
</evidence>
<organism evidence="2 3">
    <name type="scientific">Penicillium roqueforti (strain FM164)</name>
    <dbReference type="NCBI Taxonomy" id="1365484"/>
    <lineage>
        <taxon>Eukaryota</taxon>
        <taxon>Fungi</taxon>
        <taxon>Dikarya</taxon>
        <taxon>Ascomycota</taxon>
        <taxon>Pezizomycotina</taxon>
        <taxon>Eurotiomycetes</taxon>
        <taxon>Eurotiomycetidae</taxon>
        <taxon>Eurotiales</taxon>
        <taxon>Aspergillaceae</taxon>
        <taxon>Penicillium</taxon>
    </lineage>
</organism>
<dbReference type="OrthoDB" id="3000060at2759"/>
<sequence length="98" mass="10924">MSNEVAVCETGQHNQHQRTKLYHSSNAHGIEVGGSVLDMKDLRHVLQPMPSTTIFSTSYYSGGWLVRPDINQQQPNTTAGAYNESSSWTNLDDGQRMN</sequence>
<evidence type="ECO:0000313" key="3">
    <source>
        <dbReference type="Proteomes" id="UP000030686"/>
    </source>
</evidence>
<keyword evidence="3" id="KW-1185">Reference proteome</keyword>
<evidence type="ECO:0000313" key="2">
    <source>
        <dbReference type="EMBL" id="CDM36940.1"/>
    </source>
</evidence>
<dbReference type="STRING" id="1365484.W6QKJ2"/>
<dbReference type="EMBL" id="HG792019">
    <property type="protein sequence ID" value="CDM36940.1"/>
    <property type="molecule type" value="Genomic_DNA"/>
</dbReference>
<dbReference type="Proteomes" id="UP000030686">
    <property type="component" value="Unassembled WGS sequence"/>
</dbReference>
<protein>
    <submittedName>
        <fullName evidence="2">Uncharacterized protein</fullName>
    </submittedName>
</protein>
<name>W6QKJ2_PENRF</name>